<reference evidence="2 3" key="1">
    <citation type="submission" date="2019-06" db="EMBL/GenBank/DDBJ databases">
        <title>Genome of new Rhodobacteraceae sp. SM1903.</title>
        <authorList>
            <person name="Ren X."/>
        </authorList>
    </citation>
    <scope>NUCLEOTIDE SEQUENCE [LARGE SCALE GENOMIC DNA]</scope>
    <source>
        <strain evidence="2 3">SM1903</strain>
    </source>
</reference>
<evidence type="ECO:0000313" key="3">
    <source>
        <dbReference type="Proteomes" id="UP000314011"/>
    </source>
</evidence>
<dbReference type="RefSeq" id="WP_140197336.1">
    <property type="nucleotide sequence ID" value="NZ_CP065915.1"/>
</dbReference>
<dbReference type="InterPro" id="IPR036465">
    <property type="entry name" value="vWFA_dom_sf"/>
</dbReference>
<feature type="chain" id="PRO_5023081507" evidence="1">
    <location>
        <begin position="25"/>
        <end position="235"/>
    </location>
</feature>
<gene>
    <name evidence="2" type="ORF">FHY64_17560</name>
</gene>
<organism evidence="2 3">
    <name type="scientific">Pelagovum pacificum</name>
    <dbReference type="NCBI Taxonomy" id="2588711"/>
    <lineage>
        <taxon>Bacteria</taxon>
        <taxon>Pseudomonadati</taxon>
        <taxon>Pseudomonadota</taxon>
        <taxon>Alphaproteobacteria</taxon>
        <taxon>Rhodobacterales</taxon>
        <taxon>Paracoccaceae</taxon>
        <taxon>Pelagovum</taxon>
    </lineage>
</organism>
<evidence type="ECO:0000313" key="2">
    <source>
        <dbReference type="EMBL" id="TNY31069.1"/>
    </source>
</evidence>
<name>A0A5C5G8L8_9RHOB</name>
<sequence>MVRSTLPILPLFGALAASGAPALAQDCRLALALALDVSSSVDAEEDRQQRLGLAGALLAPEVRAAMFSSPLPVALAAFEWSGRQNQTLILDWTLIDSPAALERAAQRIASSDRSEEEFPTSLGYALGYGSLLLADGPSCLFTTIDVSGDGVNNDGFPPSSAYKAYPFADVTVNGLVVHTGGPPGDEVVAFYRDEVIRGPGAFLEIAQGFDDYERAMRRKLERELTSLPTGKRDLP</sequence>
<dbReference type="AlphaFoldDB" id="A0A5C5G8L8"/>
<dbReference type="SUPFAM" id="SSF53300">
    <property type="entry name" value="vWA-like"/>
    <property type="match status" value="1"/>
</dbReference>
<keyword evidence="3" id="KW-1185">Reference proteome</keyword>
<accession>A0A5C5G8L8</accession>
<protein>
    <submittedName>
        <fullName evidence="2">DUF1194 domain-containing protein</fullName>
    </submittedName>
</protein>
<evidence type="ECO:0000256" key="1">
    <source>
        <dbReference type="SAM" id="SignalP"/>
    </source>
</evidence>
<comment type="caution">
    <text evidence="2">The sequence shown here is derived from an EMBL/GenBank/DDBJ whole genome shotgun (WGS) entry which is preliminary data.</text>
</comment>
<dbReference type="Pfam" id="PF06707">
    <property type="entry name" value="DUF1194"/>
    <property type="match status" value="1"/>
</dbReference>
<dbReference type="InterPro" id="IPR010607">
    <property type="entry name" value="DUF1194"/>
</dbReference>
<keyword evidence="1" id="KW-0732">Signal</keyword>
<dbReference type="OrthoDB" id="9792179at2"/>
<dbReference type="EMBL" id="VFFF01000003">
    <property type="protein sequence ID" value="TNY31069.1"/>
    <property type="molecule type" value="Genomic_DNA"/>
</dbReference>
<dbReference type="Proteomes" id="UP000314011">
    <property type="component" value="Unassembled WGS sequence"/>
</dbReference>
<feature type="signal peptide" evidence="1">
    <location>
        <begin position="1"/>
        <end position="24"/>
    </location>
</feature>
<proteinExistence type="predicted"/>